<accession>A0A6J4RHE4</accession>
<keyword evidence="1" id="KW-1133">Transmembrane helix</keyword>
<evidence type="ECO:0000313" key="2">
    <source>
        <dbReference type="EMBL" id="CAA9471223.1"/>
    </source>
</evidence>
<sequence length="96" mass="10501">MAYLVICFFFGLAGGIVGRIKGSSFFLWFAVSAVLPFVGLMAAVLYRVESNELRRQCPSCGNVVPLHDALCTRCGTELEFPEVAIVPESVSRASRR</sequence>
<feature type="transmembrane region" description="Helical" evidence="1">
    <location>
        <begin position="25"/>
        <end position="46"/>
    </location>
</feature>
<keyword evidence="1" id="KW-0812">Transmembrane</keyword>
<dbReference type="AlphaFoldDB" id="A0A6J4RHE4"/>
<keyword evidence="1" id="KW-0472">Membrane</keyword>
<proteinExistence type="predicted"/>
<evidence type="ECO:0008006" key="3">
    <source>
        <dbReference type="Google" id="ProtNLM"/>
    </source>
</evidence>
<protein>
    <recommendedName>
        <fullName evidence="3">Zinc-ribbon domain-containing protein</fullName>
    </recommendedName>
</protein>
<dbReference type="EMBL" id="CADCVP010000012">
    <property type="protein sequence ID" value="CAA9471223.1"/>
    <property type="molecule type" value="Genomic_DNA"/>
</dbReference>
<evidence type="ECO:0000256" key="1">
    <source>
        <dbReference type="SAM" id="Phobius"/>
    </source>
</evidence>
<gene>
    <name evidence="2" type="ORF">AVDCRST_MAG69-115</name>
</gene>
<organism evidence="2">
    <name type="scientific">uncultured Solirubrobacteraceae bacterium</name>
    <dbReference type="NCBI Taxonomy" id="1162706"/>
    <lineage>
        <taxon>Bacteria</taxon>
        <taxon>Bacillati</taxon>
        <taxon>Actinomycetota</taxon>
        <taxon>Thermoleophilia</taxon>
        <taxon>Solirubrobacterales</taxon>
        <taxon>Solirubrobacteraceae</taxon>
        <taxon>environmental samples</taxon>
    </lineage>
</organism>
<reference evidence="2" key="1">
    <citation type="submission" date="2020-02" db="EMBL/GenBank/DDBJ databases">
        <authorList>
            <person name="Meier V. D."/>
        </authorList>
    </citation>
    <scope>NUCLEOTIDE SEQUENCE</scope>
    <source>
        <strain evidence="2">AVDCRST_MAG69</strain>
    </source>
</reference>
<name>A0A6J4RHE4_9ACTN</name>